<dbReference type="GeneID" id="43641852"/>
<dbReference type="GO" id="GO:0005669">
    <property type="term" value="C:transcription factor TFIID complex"/>
    <property type="evidence" value="ECO:0007669"/>
    <property type="project" value="InterPro"/>
</dbReference>
<dbReference type="NCBIfam" id="TIGR00535">
    <property type="entry name" value="SAM_DCase"/>
    <property type="match status" value="1"/>
</dbReference>
<dbReference type="EC" id="4.1.1.50" evidence="6"/>
<gene>
    <name evidence="21" type="ORF">BDV38DRAFT_273229</name>
</gene>
<dbReference type="UniPathway" id="UPA00331">
    <property type="reaction ID" value="UER00451"/>
</dbReference>
<evidence type="ECO:0000256" key="1">
    <source>
        <dbReference type="ARBA" id="ARBA00001928"/>
    </source>
</evidence>
<evidence type="ECO:0000256" key="9">
    <source>
        <dbReference type="ARBA" id="ARBA00023015"/>
    </source>
</evidence>
<evidence type="ECO:0000256" key="5">
    <source>
        <dbReference type="ARBA" id="ARBA00008466"/>
    </source>
</evidence>
<evidence type="ECO:0000256" key="10">
    <source>
        <dbReference type="ARBA" id="ARBA00023066"/>
    </source>
</evidence>
<dbReference type="FunFam" id="1.25.40.770:FF:000003">
    <property type="entry name" value="Transcription initiation factor TFIID complex subunit"/>
    <property type="match status" value="1"/>
</dbReference>
<dbReference type="SMART" id="SM00803">
    <property type="entry name" value="TAF"/>
    <property type="match status" value="1"/>
</dbReference>
<keyword evidence="9" id="KW-0805">Transcription regulation</keyword>
<evidence type="ECO:0000256" key="19">
    <source>
        <dbReference type="ARBA" id="ARBA00093655"/>
    </source>
</evidence>
<keyword evidence="8" id="KW-0210">Decarboxylase</keyword>
<evidence type="ECO:0000256" key="3">
    <source>
        <dbReference type="ARBA" id="ARBA00004911"/>
    </source>
</evidence>
<proteinExistence type="inferred from homology"/>
<dbReference type="PANTHER" id="PTHR10221">
    <property type="entry name" value="TRANSCRIPTION INITIATION FACTOR TFIID SUBUNIT 6"/>
    <property type="match status" value="1"/>
</dbReference>
<dbReference type="EMBL" id="ML743599">
    <property type="protein sequence ID" value="KAE8134839.1"/>
    <property type="molecule type" value="Genomic_DNA"/>
</dbReference>
<keyword evidence="14" id="KW-0456">Lyase</keyword>
<dbReference type="SUPFAM" id="SSF47113">
    <property type="entry name" value="Histone-fold"/>
    <property type="match status" value="1"/>
</dbReference>
<comment type="cofactor">
    <cofactor evidence="1">
        <name>pyruvate</name>
        <dbReference type="ChEBI" id="CHEBI:15361"/>
    </cofactor>
</comment>
<dbReference type="PANTHER" id="PTHR10221:SF9">
    <property type="entry name" value="TRANSCRIPTION INITIATION FACTOR TFIID SUBUNIT 6"/>
    <property type="match status" value="1"/>
</dbReference>
<keyword evidence="10" id="KW-0745">Spermidine biosynthesis</keyword>
<keyword evidence="22" id="KW-1185">Reference proteome</keyword>
<dbReference type="PROSITE" id="PS01336">
    <property type="entry name" value="ADOMETDC"/>
    <property type="match status" value="1"/>
</dbReference>
<dbReference type="GO" id="GO:0016251">
    <property type="term" value="F:RNA polymerase II general transcription initiation factor activity"/>
    <property type="evidence" value="ECO:0007669"/>
    <property type="project" value="InterPro"/>
</dbReference>
<dbReference type="InterPro" id="IPR016067">
    <property type="entry name" value="S-AdoMet_deCO2ase_core"/>
</dbReference>
<dbReference type="OrthoDB" id="1068353at2759"/>
<dbReference type="RefSeq" id="XP_031910902.1">
    <property type="nucleotide sequence ID" value="XM_032057642.1"/>
</dbReference>
<keyword evidence="16" id="KW-0704">Schiff base</keyword>
<evidence type="ECO:0000313" key="21">
    <source>
        <dbReference type="EMBL" id="KAE8134839.1"/>
    </source>
</evidence>
<comment type="similarity">
    <text evidence="4">Belongs to the TAF6 family.</text>
</comment>
<keyword evidence="13" id="KW-0804">Transcription</keyword>
<evidence type="ECO:0000256" key="4">
    <source>
        <dbReference type="ARBA" id="ARBA00007688"/>
    </source>
</evidence>
<dbReference type="Pfam" id="PF07571">
    <property type="entry name" value="TAF6_C"/>
    <property type="match status" value="1"/>
</dbReference>
<keyword evidence="15" id="KW-0539">Nucleus</keyword>
<evidence type="ECO:0000313" key="22">
    <source>
        <dbReference type="Proteomes" id="UP000325672"/>
    </source>
</evidence>
<dbReference type="InterPro" id="IPR048283">
    <property type="entry name" value="AdoMetDC-like"/>
</dbReference>
<evidence type="ECO:0000256" key="6">
    <source>
        <dbReference type="ARBA" id="ARBA00012357"/>
    </source>
</evidence>
<dbReference type="SUPFAM" id="SSF48371">
    <property type="entry name" value="ARM repeat"/>
    <property type="match status" value="1"/>
</dbReference>
<dbReference type="CDD" id="cd08050">
    <property type="entry name" value="TAF6C"/>
    <property type="match status" value="1"/>
</dbReference>
<keyword evidence="12" id="KW-0865">Zymogen</keyword>
<dbReference type="AlphaFoldDB" id="A0A5N6SLS3"/>
<evidence type="ECO:0000256" key="16">
    <source>
        <dbReference type="ARBA" id="ARBA00023270"/>
    </source>
</evidence>
<dbReference type="InterPro" id="IPR016024">
    <property type="entry name" value="ARM-type_fold"/>
</dbReference>
<dbReference type="Gene3D" id="3.60.90.10">
    <property type="entry name" value="S-adenosylmethionine decarboxylase"/>
    <property type="match status" value="1"/>
</dbReference>
<dbReference type="Pfam" id="PF02969">
    <property type="entry name" value="TAF"/>
    <property type="match status" value="1"/>
</dbReference>
<protein>
    <recommendedName>
        <fullName evidence="6">adenosylmethionine decarboxylase</fullName>
        <ecNumber evidence="6">4.1.1.50</ecNumber>
    </recommendedName>
    <alternativeName>
        <fullName evidence="18">TBP-associated factor 6</fullName>
    </alternativeName>
    <alternativeName>
        <fullName evidence="19">Transcription initiation factor TFIID subunit 6</fullName>
    </alternativeName>
</protein>
<keyword evidence="7" id="KW-0949">S-adenosyl-L-methionine</keyword>
<dbReference type="Pfam" id="PF01536">
    <property type="entry name" value="SAM_decarbox"/>
    <property type="match status" value="1"/>
</dbReference>
<dbReference type="InterPro" id="IPR001985">
    <property type="entry name" value="S-AdoMet_decarboxylase_euk"/>
</dbReference>
<dbReference type="GO" id="GO:0008295">
    <property type="term" value="P:spermidine biosynthetic process"/>
    <property type="evidence" value="ECO:0007669"/>
    <property type="project" value="UniProtKB-KW"/>
</dbReference>
<accession>A0A5N6SLS3</accession>
<evidence type="ECO:0000256" key="11">
    <source>
        <dbReference type="ARBA" id="ARBA00023115"/>
    </source>
</evidence>
<evidence type="ECO:0000256" key="17">
    <source>
        <dbReference type="ARBA" id="ARBA00023317"/>
    </source>
</evidence>
<name>A0A5N6SLS3_ASPPS</name>
<dbReference type="GO" id="GO:0006325">
    <property type="term" value="P:chromatin organization"/>
    <property type="evidence" value="ECO:0007669"/>
    <property type="project" value="UniProtKB-ARBA"/>
</dbReference>
<evidence type="ECO:0000256" key="7">
    <source>
        <dbReference type="ARBA" id="ARBA00022691"/>
    </source>
</evidence>
<dbReference type="GO" id="GO:0046695">
    <property type="term" value="C:SLIK (SAGA-like) complex"/>
    <property type="evidence" value="ECO:0007669"/>
    <property type="project" value="InterPro"/>
</dbReference>
<evidence type="ECO:0000256" key="14">
    <source>
        <dbReference type="ARBA" id="ARBA00023239"/>
    </source>
</evidence>
<dbReference type="GO" id="GO:0046982">
    <property type="term" value="F:protein heterodimerization activity"/>
    <property type="evidence" value="ECO:0007669"/>
    <property type="project" value="InterPro"/>
</dbReference>
<sequence>MSVWNPDNIRDVAESVGIVNLNNDVTENLARDVEYRIAQVLEEALKFMRHSRRTLLTTQDIAQALRVLDVEPLYGYESTRPLRFGEASLGPGQPLFYVEDEEVDFEKLINAPLPKVPREISFTAHWLAVEGVQPSIPQNPTSADSRNLELMSKGPNANSTLAAMSGSGNVAVKPLVKHVLSKELQLYFEKVCNAFLDESSEEYRTSAYSSLREDPGLHQLVPYFVQFISEKVTHGLKDIFVLAQVMRMAEALVQNKSLYVDPYVASLVPPILTGLIGRQLGGNADLSEQFALRELAASLLGLIAKKYSHSSHTLKPRLARSCLKTFLDPSKPFGAHYGAIIGLQAVGGAEAVRVLILPNLPTYGALLKDGMAEENPRRPEAEKVLAVLFGVLGTLREGRTALANGHNGVVTEDLRERLNGKVGEFLAAKISEAGEVDMVHAILEVQISSSARPDTFTGIGIFQYEGPEKLLEVWFAPSANELGSSQPTGLKAVPEEVWKDMLDLVNCQVLSIVSSEDVDAYLLSESSMFVWPHKLILKTCGTTTLLSGLPRILEIAALFAGFPKSAAPSGGVGIAAAPYRVFYSRKNFLFPDRQRGPHRSWRDEVRTMDRLFLNGSAYMIGKMNGEHWYLYLTEPNTLLTPPASPKGDEEVTETKFLQIPEGGLPQGGDANDETLEVLMTDLDEENAKQFYLENATAVAEKRYRNFDKDNNDHVDVFSNNSDMDLEDTDGTRILPPELTTEGHALGTVVSESCGLSDVYSKEKFPESRIDAYLFTPCGFSANGVIPTPDPKANTHYFTVHVTPEPHCSYASFETNVPHSQNGQTTAGIVKQVVNIFKPGRFTVTLFENKPSDTELSGIGEAKYIERQAARRKSQMEHIEGYRRVDRIVHDLDGYDLVFRYYERLDWKGGAPRLGEERI</sequence>
<comment type="pathway">
    <text evidence="3">Amine and polyamine biosynthesis; S-adenosylmethioninamine biosynthesis; S-adenosylmethioninamine from S-adenosyl-L-methionine: step 1/1.</text>
</comment>
<evidence type="ECO:0000256" key="15">
    <source>
        <dbReference type="ARBA" id="ARBA00023242"/>
    </source>
</evidence>
<dbReference type="InterPro" id="IPR004823">
    <property type="entry name" value="TAF_TATA-bd_Histone-like_dom"/>
</dbReference>
<dbReference type="InterPro" id="IPR018166">
    <property type="entry name" value="S-AdoMet_deCO2ase_CS"/>
</dbReference>
<keyword evidence="17" id="KW-0670">Pyruvate</keyword>
<dbReference type="InterPro" id="IPR009072">
    <property type="entry name" value="Histone-fold"/>
</dbReference>
<dbReference type="GO" id="GO:0051123">
    <property type="term" value="P:RNA polymerase II preinitiation complex assembly"/>
    <property type="evidence" value="ECO:0007669"/>
    <property type="project" value="TreeGrafter"/>
</dbReference>
<evidence type="ECO:0000256" key="12">
    <source>
        <dbReference type="ARBA" id="ARBA00023145"/>
    </source>
</evidence>
<evidence type="ECO:0000256" key="13">
    <source>
        <dbReference type="ARBA" id="ARBA00023163"/>
    </source>
</evidence>
<dbReference type="SUPFAM" id="SSF56276">
    <property type="entry name" value="S-adenosylmethionine decarboxylase"/>
    <property type="match status" value="1"/>
</dbReference>
<comment type="subcellular location">
    <subcellularLocation>
        <location evidence="2">Nucleus</location>
    </subcellularLocation>
</comment>
<dbReference type="FunFam" id="3.60.90.10:FF:000023">
    <property type="entry name" value="S-adenosylmethionine decarboxylase proenzyme"/>
    <property type="match status" value="1"/>
</dbReference>
<dbReference type="GO" id="GO:0004014">
    <property type="term" value="F:adenosylmethionine decarboxylase activity"/>
    <property type="evidence" value="ECO:0007669"/>
    <property type="project" value="UniProtKB-EC"/>
</dbReference>
<dbReference type="GO" id="GO:0003713">
    <property type="term" value="F:transcription coactivator activity"/>
    <property type="evidence" value="ECO:0007669"/>
    <property type="project" value="TreeGrafter"/>
</dbReference>
<dbReference type="GO" id="GO:0006597">
    <property type="term" value="P:spermine biosynthetic process"/>
    <property type="evidence" value="ECO:0007669"/>
    <property type="project" value="InterPro"/>
</dbReference>
<evidence type="ECO:0000256" key="2">
    <source>
        <dbReference type="ARBA" id="ARBA00004123"/>
    </source>
</evidence>
<reference evidence="21 22" key="1">
    <citation type="submission" date="2019-04" db="EMBL/GenBank/DDBJ databases">
        <title>Friends and foes A comparative genomics study of 23 Aspergillus species from section Flavi.</title>
        <authorList>
            <consortium name="DOE Joint Genome Institute"/>
            <person name="Kjaerbolling I."/>
            <person name="Vesth T."/>
            <person name="Frisvad J.C."/>
            <person name="Nybo J.L."/>
            <person name="Theobald S."/>
            <person name="Kildgaard S."/>
            <person name="Isbrandt T."/>
            <person name="Kuo A."/>
            <person name="Sato A."/>
            <person name="Lyhne E.K."/>
            <person name="Kogle M.E."/>
            <person name="Wiebenga A."/>
            <person name="Kun R.S."/>
            <person name="Lubbers R.J."/>
            <person name="Makela M.R."/>
            <person name="Barry K."/>
            <person name="Chovatia M."/>
            <person name="Clum A."/>
            <person name="Daum C."/>
            <person name="Haridas S."/>
            <person name="He G."/>
            <person name="LaButti K."/>
            <person name="Lipzen A."/>
            <person name="Mondo S."/>
            <person name="Riley R."/>
            <person name="Salamov A."/>
            <person name="Simmons B.A."/>
            <person name="Magnuson J.K."/>
            <person name="Henrissat B."/>
            <person name="Mortensen U.H."/>
            <person name="Larsen T.O."/>
            <person name="Devries R.P."/>
            <person name="Grigoriev I.V."/>
            <person name="Machida M."/>
            <person name="Baker S.E."/>
            <person name="Andersen M.R."/>
        </authorList>
    </citation>
    <scope>NUCLEOTIDE SEQUENCE [LARGE SCALE GENOMIC DNA]</scope>
    <source>
        <strain evidence="21 22">CBS 117625</strain>
    </source>
</reference>
<dbReference type="CDD" id="cd22931">
    <property type="entry name" value="HFD_TAF6"/>
    <property type="match status" value="1"/>
</dbReference>
<dbReference type="InterPro" id="IPR011442">
    <property type="entry name" value="TAF6_C"/>
</dbReference>
<keyword evidence="11" id="KW-0620">Polyamine biosynthesis</keyword>
<dbReference type="GO" id="GO:0000124">
    <property type="term" value="C:SAGA complex"/>
    <property type="evidence" value="ECO:0007669"/>
    <property type="project" value="InterPro"/>
</dbReference>
<dbReference type="Proteomes" id="UP000325672">
    <property type="component" value="Unassembled WGS sequence"/>
</dbReference>
<dbReference type="InterPro" id="IPR037796">
    <property type="entry name" value="TAF6"/>
</dbReference>
<dbReference type="Gene3D" id="1.25.40.770">
    <property type="entry name" value="TAF6, C-terminal HEAT repeat domain"/>
    <property type="match status" value="1"/>
</dbReference>
<evidence type="ECO:0000256" key="18">
    <source>
        <dbReference type="ARBA" id="ARBA00076308"/>
    </source>
</evidence>
<feature type="domain" description="TATA box binding protein associated factor (TAF) histone-like fold" evidence="20">
    <location>
        <begin position="3"/>
        <end position="66"/>
    </location>
</feature>
<dbReference type="FunFam" id="1.10.20.10:FF:000033">
    <property type="entry name" value="Transcription initiation factor TFIID complex subunit"/>
    <property type="match status" value="1"/>
</dbReference>
<evidence type="ECO:0000259" key="20">
    <source>
        <dbReference type="SMART" id="SM00803"/>
    </source>
</evidence>
<organism evidence="21 22">
    <name type="scientific">Aspergillus pseudotamarii</name>
    <dbReference type="NCBI Taxonomy" id="132259"/>
    <lineage>
        <taxon>Eukaryota</taxon>
        <taxon>Fungi</taxon>
        <taxon>Dikarya</taxon>
        <taxon>Ascomycota</taxon>
        <taxon>Pezizomycotina</taxon>
        <taxon>Eurotiomycetes</taxon>
        <taxon>Eurotiomycetidae</taxon>
        <taxon>Eurotiales</taxon>
        <taxon>Aspergillaceae</taxon>
        <taxon>Aspergillus</taxon>
        <taxon>Aspergillus subgen. Circumdati</taxon>
    </lineage>
</organism>
<evidence type="ECO:0000256" key="8">
    <source>
        <dbReference type="ARBA" id="ARBA00022793"/>
    </source>
</evidence>
<dbReference type="InterPro" id="IPR046344">
    <property type="entry name" value="TAF6_C_sf"/>
</dbReference>
<dbReference type="Gene3D" id="1.10.20.10">
    <property type="entry name" value="Histone, subunit A"/>
    <property type="match status" value="1"/>
</dbReference>
<comment type="similarity">
    <text evidence="5">Belongs to the eukaryotic AdoMetDC family.</text>
</comment>